<organism evidence="3">
    <name type="scientific">Strongyloides stercoralis</name>
    <name type="common">Threadworm</name>
    <dbReference type="NCBI Taxonomy" id="6248"/>
    <lineage>
        <taxon>Eukaryota</taxon>
        <taxon>Metazoa</taxon>
        <taxon>Ecdysozoa</taxon>
        <taxon>Nematoda</taxon>
        <taxon>Chromadorea</taxon>
        <taxon>Rhabditida</taxon>
        <taxon>Tylenchina</taxon>
        <taxon>Panagrolaimomorpha</taxon>
        <taxon>Strongyloidoidea</taxon>
        <taxon>Strongyloididae</taxon>
        <taxon>Strongyloides</taxon>
    </lineage>
</organism>
<dbReference type="AlphaFoldDB" id="A0A913HSW0"/>
<dbReference type="Gene3D" id="2.40.50.140">
    <property type="entry name" value="Nucleic acid-binding proteins"/>
    <property type="match status" value="1"/>
</dbReference>
<dbReference type="Pfam" id="PF13634">
    <property type="entry name" value="Nucleoporin_FG"/>
    <property type="match status" value="2"/>
</dbReference>
<dbReference type="GO" id="GO:0005643">
    <property type="term" value="C:nuclear pore"/>
    <property type="evidence" value="ECO:0007669"/>
    <property type="project" value="UniProtKB-ARBA"/>
</dbReference>
<dbReference type="PANTHER" id="PTHR13410">
    <property type="entry name" value="PROTEIN PBDC1"/>
    <property type="match status" value="1"/>
</dbReference>
<feature type="compositionally biased region" description="Polar residues" evidence="1">
    <location>
        <begin position="25"/>
        <end position="60"/>
    </location>
</feature>
<dbReference type="Gene3D" id="6.10.140.1350">
    <property type="match status" value="1"/>
</dbReference>
<dbReference type="GO" id="GO:0005737">
    <property type="term" value="C:cytoplasm"/>
    <property type="evidence" value="ECO:0007669"/>
    <property type="project" value="TreeGrafter"/>
</dbReference>
<dbReference type="Proteomes" id="UP000035681">
    <property type="component" value="Unplaced"/>
</dbReference>
<protein>
    <submittedName>
        <fullName evidence="3">Nucleoporin p58/p45</fullName>
    </submittedName>
</protein>
<evidence type="ECO:0000313" key="2">
    <source>
        <dbReference type="Proteomes" id="UP000035681"/>
    </source>
</evidence>
<feature type="compositionally biased region" description="Low complexity" evidence="1">
    <location>
        <begin position="12"/>
        <end position="24"/>
    </location>
</feature>
<name>A0A913HSW0_STRER</name>
<dbReference type="WBParaSite" id="TCONS_00004816.p1">
    <property type="protein sequence ID" value="TCONS_00004816.p1"/>
    <property type="gene ID" value="XLOC_002877"/>
</dbReference>
<evidence type="ECO:0000313" key="3">
    <source>
        <dbReference type="WBParaSite" id="SSTP_0000556000.1"/>
    </source>
</evidence>
<reference evidence="3" key="1">
    <citation type="submission" date="2022-10" db="UniProtKB">
        <authorList>
            <consortium name="WormBaseParasite"/>
        </authorList>
    </citation>
    <scope>IDENTIFICATION</scope>
</reference>
<dbReference type="SUPFAM" id="SSF50249">
    <property type="entry name" value="Nucleic acid-binding proteins"/>
    <property type="match status" value="1"/>
</dbReference>
<dbReference type="InterPro" id="IPR008476">
    <property type="entry name" value="PBDC1_metazoa/fungi"/>
</dbReference>
<dbReference type="WBParaSite" id="SSTP_0000556000.1">
    <property type="protein sequence ID" value="SSTP_0000556000.1"/>
    <property type="gene ID" value="SSTP_0000556000"/>
</dbReference>
<dbReference type="InterPro" id="IPR012340">
    <property type="entry name" value="NA-bd_OB-fold"/>
</dbReference>
<sequence length="734" mass="78802">MSIFGSAQKPATGTTGSLFGTSSTPNTGSLFGSATSNTPGGSLIGNTPTQTNTGSLFGSTTPTATGGSLFGSSTSKTGTSLFGATPTANSGGSLFGTTSTSTAGSSLFGANTGSFLFGTKTTAASGGSLFGSTTTTTATGGSLFGATTTTATGGSLFGTTTSTAGGSLFGTSTTAPATGTSLFGSTTTATSTAGSSLFGTTAAPTAGSSLFGSTPATGGSSLFGTTPAAGSSLFGTSNTTTGSTLFGSTAKPATGSLFGSTPGTANSLFSGSTAVFPTTDTKVEKPKDENPLDGEVPKPLVDQFDMLSKKLKENQNLITEYSLNSAEKCLQTDGKLESLKSMMDEERKNMIEFTNKFTTLRESSHKDYLMAEMVNKLQASLDNGTTSGAQECRNYIMSLVSEYTQCIQKYNERINEIYRLIEEALSNNEEKKITENELYENLGKFDQHMRSLSFKVSQIEDDMQSIKMAFMDSQRQNLKYFYAENYIMNNDTNLKIKDFDPIRQPLSVEIKDICAIPHGLSEISLGLYKFSKVFFCGKIVSIDDDEGCCVYTIIDMENNSDTIKCINYNMNLSSNLTLLEELIVGVTGKLHYNNNQLDVIIFSIYEITDLNEVNVIKWGARLAKLEFESGLLNLLYDNPFQFYGVKGYSKFSMKDKEVTTDCNDNENSSVKKNIRALSKRIIMHLKEMEQEKFTINDITIFFQIPVEQICRAVEFLEYNGNVFLNDEGYYELSC</sequence>
<accession>A0A913HSW0</accession>
<dbReference type="InterPro" id="IPR025574">
    <property type="entry name" value="Nucleoporin_FG_rpt"/>
</dbReference>
<proteinExistence type="predicted"/>
<evidence type="ECO:0000256" key="1">
    <source>
        <dbReference type="SAM" id="MobiDB-lite"/>
    </source>
</evidence>
<dbReference type="PANTHER" id="PTHR13410:SF9">
    <property type="entry name" value="PROTEIN PBDC1"/>
    <property type="match status" value="1"/>
</dbReference>
<keyword evidence="2" id="KW-1185">Reference proteome</keyword>
<feature type="region of interest" description="Disordered" evidence="1">
    <location>
        <begin position="1"/>
        <end position="60"/>
    </location>
</feature>